<evidence type="ECO:0000256" key="1">
    <source>
        <dbReference type="ARBA" id="ARBA00004651"/>
    </source>
</evidence>
<dbReference type="GO" id="GO:0005886">
    <property type="term" value="C:plasma membrane"/>
    <property type="evidence" value="ECO:0007669"/>
    <property type="project" value="UniProtKB-SubCell"/>
</dbReference>
<name>A0A512HJ38_9HYPH</name>
<dbReference type="RefSeq" id="WP_147180440.1">
    <property type="nucleotide sequence ID" value="NZ_BJZP01000010.1"/>
</dbReference>
<feature type="transmembrane region" description="Helical" evidence="7">
    <location>
        <begin position="471"/>
        <end position="493"/>
    </location>
</feature>
<organism evidence="8 9">
    <name type="scientific">Ciceribacter naphthalenivorans</name>
    <dbReference type="NCBI Taxonomy" id="1118451"/>
    <lineage>
        <taxon>Bacteria</taxon>
        <taxon>Pseudomonadati</taxon>
        <taxon>Pseudomonadota</taxon>
        <taxon>Alphaproteobacteria</taxon>
        <taxon>Hyphomicrobiales</taxon>
        <taxon>Rhizobiaceae</taxon>
        <taxon>Ciceribacter</taxon>
    </lineage>
</organism>
<proteinExistence type="predicted"/>
<feature type="transmembrane region" description="Helical" evidence="7">
    <location>
        <begin position="147"/>
        <end position="169"/>
    </location>
</feature>
<evidence type="ECO:0000256" key="4">
    <source>
        <dbReference type="ARBA" id="ARBA00022692"/>
    </source>
</evidence>
<sequence>MSPKQWMIQFGFDMPRLGFSLRTALAACLALLVAWAIGLEHPQWSAMTVWAAAQPTRGQLLEKGFFRALGTLIGVAVGVGLVAFSGGHPAPLVIGLSIWIGICVAAGNLLRGYVSYGAMLSGYSASMVALLDSGHPDHVLSLGADRAATIMVGVATAVVIGWLLTPATAEQEMTGRMRRVTARLLRDLALGLKTGTAAPLGDEQQALLAEMAAIDELLDPHGAGSRRSRQTVRAMRTVLSVQVSLLLAGRRGAHPHDEAVAALLDSAASGFEGGGSADAPLAAIDQAADHAGLESELGAALQSLSQAIRTHRVALGQDVQAPANTSASAGYPIVLHRDWIGARQAAIRATACMLAVGFLWVVTGWASAPYLLLGLSIMTTIFSTFENPAQTMRYVLLGQVLGSAGALLCRFVAWPLAGNELEVVLLTLPFILVGPLFFSHRRTLPTAFDYAMVSLLLLHPVYPLTGDLPSMLSSIVALLMAPLIALVAYKAIFPLDAGKRLDMLIVMMVHELQDMARAEDASQHRLTWRARLYHRLLRLIRYAERSGGTHREVTEGGLAVLSVGRSILMLQDLVRSGAMAPGAERAARAALQRLKQVRSAPEKAASAMARAAERLAAAHSREAGQLAGAAEALQANGAFLQRAR</sequence>
<keyword evidence="9" id="KW-1185">Reference proteome</keyword>
<dbReference type="AlphaFoldDB" id="A0A512HJ38"/>
<feature type="transmembrane region" description="Helical" evidence="7">
    <location>
        <begin position="67"/>
        <end position="85"/>
    </location>
</feature>
<dbReference type="GO" id="GO:0022857">
    <property type="term" value="F:transmembrane transporter activity"/>
    <property type="evidence" value="ECO:0007669"/>
    <property type="project" value="InterPro"/>
</dbReference>
<evidence type="ECO:0000256" key="3">
    <source>
        <dbReference type="ARBA" id="ARBA00022475"/>
    </source>
</evidence>
<keyword evidence="2" id="KW-0813">Transport</keyword>
<gene>
    <name evidence="8" type="ORF">RNA01_23980</name>
</gene>
<dbReference type="PANTHER" id="PTHR30509:SF9">
    <property type="entry name" value="MULTIDRUG RESISTANCE PROTEIN MDTO"/>
    <property type="match status" value="1"/>
</dbReference>
<evidence type="ECO:0000313" key="9">
    <source>
        <dbReference type="Proteomes" id="UP000321717"/>
    </source>
</evidence>
<feature type="transmembrane region" description="Helical" evidence="7">
    <location>
        <begin position="394"/>
        <end position="417"/>
    </location>
</feature>
<evidence type="ECO:0000256" key="7">
    <source>
        <dbReference type="SAM" id="Phobius"/>
    </source>
</evidence>
<dbReference type="InterPro" id="IPR006726">
    <property type="entry name" value="PHBA_efflux_AaeB/fusaric-R"/>
</dbReference>
<keyword evidence="6 7" id="KW-0472">Membrane</keyword>
<keyword evidence="5 7" id="KW-1133">Transmembrane helix</keyword>
<comment type="caution">
    <text evidence="8">The sequence shown here is derived from an EMBL/GenBank/DDBJ whole genome shotgun (WGS) entry which is preliminary data.</text>
</comment>
<reference evidence="8 9" key="1">
    <citation type="submission" date="2019-07" db="EMBL/GenBank/DDBJ databases">
        <title>Whole genome shotgun sequence of Rhizobium naphthalenivorans NBRC 107585.</title>
        <authorList>
            <person name="Hosoyama A."/>
            <person name="Uohara A."/>
            <person name="Ohji S."/>
            <person name="Ichikawa N."/>
        </authorList>
    </citation>
    <scope>NUCLEOTIDE SEQUENCE [LARGE SCALE GENOMIC DNA]</scope>
    <source>
        <strain evidence="8 9">NBRC 107585</strain>
    </source>
</reference>
<evidence type="ECO:0000313" key="8">
    <source>
        <dbReference type="EMBL" id="GEO85466.1"/>
    </source>
</evidence>
<evidence type="ECO:0000256" key="5">
    <source>
        <dbReference type="ARBA" id="ARBA00022989"/>
    </source>
</evidence>
<dbReference type="Proteomes" id="UP000321717">
    <property type="component" value="Unassembled WGS sequence"/>
</dbReference>
<evidence type="ECO:0000256" key="2">
    <source>
        <dbReference type="ARBA" id="ARBA00022448"/>
    </source>
</evidence>
<comment type="subcellular location">
    <subcellularLocation>
        <location evidence="1">Cell membrane</location>
        <topology evidence="1">Multi-pass membrane protein</topology>
    </subcellularLocation>
</comment>
<dbReference type="Pfam" id="PF04632">
    <property type="entry name" value="FUSC"/>
    <property type="match status" value="1"/>
</dbReference>
<dbReference type="PANTHER" id="PTHR30509">
    <property type="entry name" value="P-HYDROXYBENZOIC ACID EFFLUX PUMP SUBUNIT-RELATED"/>
    <property type="match status" value="1"/>
</dbReference>
<feature type="transmembrane region" description="Helical" evidence="7">
    <location>
        <begin position="423"/>
        <end position="440"/>
    </location>
</feature>
<accession>A0A512HJ38</accession>
<protein>
    <submittedName>
        <fullName evidence="8">Fusaric acid resistance protein</fullName>
    </submittedName>
</protein>
<dbReference type="EMBL" id="BJZP01000010">
    <property type="protein sequence ID" value="GEO85466.1"/>
    <property type="molecule type" value="Genomic_DNA"/>
</dbReference>
<dbReference type="OrthoDB" id="9807111at2"/>
<keyword evidence="3" id="KW-1003">Cell membrane</keyword>
<evidence type="ECO:0000256" key="6">
    <source>
        <dbReference type="ARBA" id="ARBA00023136"/>
    </source>
</evidence>
<keyword evidence="4 7" id="KW-0812">Transmembrane</keyword>
<feature type="transmembrane region" description="Helical" evidence="7">
    <location>
        <begin position="92"/>
        <end position="114"/>
    </location>
</feature>